<evidence type="ECO:0000256" key="7">
    <source>
        <dbReference type="ARBA" id="ARBA00023136"/>
    </source>
</evidence>
<dbReference type="PANTHER" id="PTHR43507:SF1">
    <property type="entry name" value="NADH-UBIQUINONE OXIDOREDUCTASE CHAIN 4"/>
    <property type="match status" value="1"/>
</dbReference>
<keyword evidence="4" id="KW-1278">Translocase</keyword>
<organism evidence="12 13">
    <name type="scientific">Bryocella elongata</name>
    <dbReference type="NCBI Taxonomy" id="863522"/>
    <lineage>
        <taxon>Bacteria</taxon>
        <taxon>Pseudomonadati</taxon>
        <taxon>Acidobacteriota</taxon>
        <taxon>Terriglobia</taxon>
        <taxon>Terriglobales</taxon>
        <taxon>Acidobacteriaceae</taxon>
        <taxon>Bryocella</taxon>
    </lineage>
</organism>
<dbReference type="InterPro" id="IPR000260">
    <property type="entry name" value="NADH4_N"/>
</dbReference>
<dbReference type="Pfam" id="PF01059">
    <property type="entry name" value="Oxidored_q5_N"/>
    <property type="match status" value="1"/>
</dbReference>
<feature type="domain" description="NADH:quinone oxidoreductase/Mrp antiporter transmembrane" evidence="10">
    <location>
        <begin position="137"/>
        <end position="425"/>
    </location>
</feature>
<feature type="transmembrane region" description="Helical" evidence="9">
    <location>
        <begin position="117"/>
        <end position="136"/>
    </location>
</feature>
<feature type="transmembrane region" description="Helical" evidence="9">
    <location>
        <begin position="6"/>
        <end position="25"/>
    </location>
</feature>
<feature type="transmembrane region" description="Helical" evidence="9">
    <location>
        <begin position="339"/>
        <end position="358"/>
    </location>
</feature>
<evidence type="ECO:0000256" key="5">
    <source>
        <dbReference type="ARBA" id="ARBA00022989"/>
    </source>
</evidence>
<name>A0A1H5T7S8_9BACT</name>
<accession>A0A1H5T7S8</accession>
<keyword evidence="7 9" id="KW-0472">Membrane</keyword>
<evidence type="ECO:0000256" key="4">
    <source>
        <dbReference type="ARBA" id="ARBA00022967"/>
    </source>
</evidence>
<dbReference type="GO" id="GO:0003954">
    <property type="term" value="F:NADH dehydrogenase activity"/>
    <property type="evidence" value="ECO:0007669"/>
    <property type="project" value="TreeGrafter"/>
</dbReference>
<comment type="similarity">
    <text evidence="2">Belongs to the complex I subunit 4 family.</text>
</comment>
<feature type="transmembrane region" description="Helical" evidence="9">
    <location>
        <begin position="280"/>
        <end position="302"/>
    </location>
</feature>
<proteinExistence type="inferred from homology"/>
<feature type="transmembrane region" description="Helical" evidence="9">
    <location>
        <begin position="37"/>
        <end position="56"/>
    </location>
</feature>
<dbReference type="EMBL" id="FNVA01000001">
    <property type="protein sequence ID" value="SEF58892.1"/>
    <property type="molecule type" value="Genomic_DNA"/>
</dbReference>
<dbReference type="Proteomes" id="UP000236728">
    <property type="component" value="Unassembled WGS sequence"/>
</dbReference>
<dbReference type="NCBIfam" id="TIGR01972">
    <property type="entry name" value="NDH_I_M"/>
    <property type="match status" value="1"/>
</dbReference>
<dbReference type="AlphaFoldDB" id="A0A1H5T7S8"/>
<dbReference type="InterPro" id="IPR001750">
    <property type="entry name" value="ND/Mrp_TM"/>
</dbReference>
<dbReference type="GO" id="GO:0048039">
    <property type="term" value="F:ubiquinone binding"/>
    <property type="evidence" value="ECO:0007669"/>
    <property type="project" value="TreeGrafter"/>
</dbReference>
<protein>
    <submittedName>
        <fullName evidence="12">NADH dehydrogenase subunit M</fullName>
    </submittedName>
</protein>
<feature type="transmembrane region" description="Helical" evidence="9">
    <location>
        <begin position="417"/>
        <end position="437"/>
    </location>
</feature>
<feature type="transmembrane region" description="Helical" evidence="9">
    <location>
        <begin position="172"/>
        <end position="192"/>
    </location>
</feature>
<evidence type="ECO:0000256" key="8">
    <source>
        <dbReference type="RuleBase" id="RU000320"/>
    </source>
</evidence>
<dbReference type="PANTHER" id="PTHR43507">
    <property type="entry name" value="NADH-UBIQUINONE OXIDOREDUCTASE CHAIN 4"/>
    <property type="match status" value="1"/>
</dbReference>
<keyword evidence="3 8" id="KW-0812">Transmembrane</keyword>
<dbReference type="GO" id="GO:0042773">
    <property type="term" value="P:ATP synthesis coupled electron transport"/>
    <property type="evidence" value="ECO:0007669"/>
    <property type="project" value="InterPro"/>
</dbReference>
<evidence type="ECO:0000259" key="11">
    <source>
        <dbReference type="Pfam" id="PF01059"/>
    </source>
</evidence>
<feature type="transmembrane region" description="Helical" evidence="9">
    <location>
        <begin position="254"/>
        <end position="274"/>
    </location>
</feature>
<feature type="transmembrane region" description="Helical" evidence="9">
    <location>
        <begin position="217"/>
        <end position="242"/>
    </location>
</feature>
<dbReference type="Pfam" id="PF00361">
    <property type="entry name" value="Proton_antipo_M"/>
    <property type="match status" value="1"/>
</dbReference>
<dbReference type="PRINTS" id="PR01437">
    <property type="entry name" value="NUOXDRDTASE4"/>
</dbReference>
<evidence type="ECO:0000256" key="3">
    <source>
        <dbReference type="ARBA" id="ARBA00022692"/>
    </source>
</evidence>
<dbReference type="GO" id="GO:0012505">
    <property type="term" value="C:endomembrane system"/>
    <property type="evidence" value="ECO:0007669"/>
    <property type="project" value="UniProtKB-SubCell"/>
</dbReference>
<feature type="domain" description="NADH:ubiquinone oxidoreductase chain 4 N-terminal" evidence="11">
    <location>
        <begin position="75"/>
        <end position="129"/>
    </location>
</feature>
<evidence type="ECO:0000313" key="13">
    <source>
        <dbReference type="Proteomes" id="UP000236728"/>
    </source>
</evidence>
<feature type="transmembrane region" description="Helical" evidence="9">
    <location>
        <begin position="88"/>
        <end position="108"/>
    </location>
</feature>
<feature type="transmembrane region" description="Helical" evidence="9">
    <location>
        <begin position="378"/>
        <end position="397"/>
    </location>
</feature>
<feature type="transmembrane region" description="Helical" evidence="9">
    <location>
        <begin position="309"/>
        <end position="333"/>
    </location>
</feature>
<gene>
    <name evidence="12" type="ORF">SAMN05421819_0510</name>
</gene>
<dbReference type="InterPro" id="IPR010227">
    <property type="entry name" value="NADH_Q_OxRdtase_chainM/4"/>
</dbReference>
<evidence type="ECO:0000259" key="10">
    <source>
        <dbReference type="Pfam" id="PF00361"/>
    </source>
</evidence>
<keyword evidence="5 9" id="KW-1133">Transmembrane helix</keyword>
<evidence type="ECO:0000256" key="1">
    <source>
        <dbReference type="ARBA" id="ARBA00004127"/>
    </source>
</evidence>
<dbReference type="GO" id="GO:0015990">
    <property type="term" value="P:electron transport coupled proton transport"/>
    <property type="evidence" value="ECO:0007669"/>
    <property type="project" value="TreeGrafter"/>
</dbReference>
<dbReference type="InterPro" id="IPR003918">
    <property type="entry name" value="NADH_UbQ_OxRdtase"/>
</dbReference>
<dbReference type="GO" id="GO:0008137">
    <property type="term" value="F:NADH dehydrogenase (ubiquinone) activity"/>
    <property type="evidence" value="ECO:0007669"/>
    <property type="project" value="InterPro"/>
</dbReference>
<dbReference type="GO" id="GO:0016020">
    <property type="term" value="C:membrane"/>
    <property type="evidence" value="ECO:0007669"/>
    <property type="project" value="UniProtKB-SubCell"/>
</dbReference>
<dbReference type="RefSeq" id="WP_103931429.1">
    <property type="nucleotide sequence ID" value="NZ_FNVA01000001.1"/>
</dbReference>
<dbReference type="OrthoDB" id="9811718at2"/>
<reference evidence="12 13" key="1">
    <citation type="submission" date="2016-10" db="EMBL/GenBank/DDBJ databases">
        <authorList>
            <person name="de Groot N.N."/>
        </authorList>
    </citation>
    <scope>NUCLEOTIDE SEQUENCE [LARGE SCALE GENOMIC DNA]</scope>
    <source>
        <strain evidence="12 13">DSM 22489</strain>
    </source>
</reference>
<keyword evidence="13" id="KW-1185">Reference proteome</keyword>
<evidence type="ECO:0000256" key="6">
    <source>
        <dbReference type="ARBA" id="ARBA00023027"/>
    </source>
</evidence>
<comment type="subcellular location">
    <subcellularLocation>
        <location evidence="1">Endomembrane system</location>
        <topology evidence="1">Multi-pass membrane protein</topology>
    </subcellularLocation>
    <subcellularLocation>
        <location evidence="8">Membrane</location>
        <topology evidence="8">Multi-pass membrane protein</topology>
    </subcellularLocation>
</comment>
<evidence type="ECO:0000256" key="9">
    <source>
        <dbReference type="SAM" id="Phobius"/>
    </source>
</evidence>
<evidence type="ECO:0000313" key="12">
    <source>
        <dbReference type="EMBL" id="SEF58892.1"/>
    </source>
</evidence>
<keyword evidence="6" id="KW-0520">NAD</keyword>
<evidence type="ECO:0000256" key="2">
    <source>
        <dbReference type="ARBA" id="ARBA00009025"/>
    </source>
</evidence>
<feature type="transmembrane region" description="Helical" evidence="9">
    <location>
        <begin position="142"/>
        <end position="160"/>
    </location>
</feature>
<sequence>MNLDHSILTILLLTPLAGAAVLALLPEREGSKTHAAVALVVTLLTFLFTLHLPWHFDYAAAPGTFQFEKNLPWIATPAIHYHVGVDGLSMWLIVLAGFLAPIGVLASWKAVNKRERLFYTLFLLQQVAMIGVFISLDTFLYYGFWELSLIPMTLLIATFGRTENRRRAAIKFFLYAFIPSAILLVGMLWLYARTGTFDLPKLTALAAAHAISPNNHALWLCSLAFLVAFAVKVPVFPLHGWLSENIQEAPTAAVMVLAGKLGLYSILRFSFGIFPEQSHAVAPLMLALGAIGIVYGSLMALVQNDLKKLAAFSTLAHVSFVILGIFTFTVAGLDGGTFQILNESLAGAALFVLMGLLYERYGSYDMRDYGGLAVRHPWMVTMFLITTFAAIGLPMLNGFVGEFLILSGTMQSYVMHHVLWTVIATTGVILSASYMLWMIQRVFYGPLGLRAEEVKGWDLTAREHLELWPFAALFLILGVASPYWMKAIDTYGTIVATKPDTMAPGEIKHIETETYRTTGTAFMDPALGAAAQGKPTPPVNKGARY</sequence>